<feature type="region of interest" description="Disordered" evidence="4">
    <location>
        <begin position="195"/>
        <end position="232"/>
    </location>
</feature>
<gene>
    <name evidence="7" type="primary">EHF</name>
    <name evidence="7" type="ORF">T07_6075</name>
</gene>
<dbReference type="SUPFAM" id="SSF46785">
    <property type="entry name" value="Winged helix' DNA-binding domain"/>
    <property type="match status" value="1"/>
</dbReference>
<protein>
    <submittedName>
        <fullName evidence="7">ETS homologous factor</fullName>
    </submittedName>
</protein>
<dbReference type="InterPro" id="IPR003118">
    <property type="entry name" value="Pointed_dom"/>
</dbReference>
<sequence length="323" mass="37296">MKVKDEGEICEINPLLHMFRRSACTVEFKSLPKVDRVDLGSFRTKPVLEWAIDDVIGWMIHVARKYNVPVEEMNMHRFSGCTGAILLMMNQGNFVERDPAFGSILFEELQKIIEVIIAIIMNDKILAVLINSRQVSAIFSWTNLPLVFNIFFDKFIFIVKWENISVSDSHEQFSLPSSNRSSILDLHTANISDESVSSNVRGSGRKWAGSRKMNSNQEGSNAQNNKRPHPKAGNKLWEFIRDALKNPETMPSILRWENREEGVFRIVESEKLARLWGMKKNNSRMTYEKLSRAMRYYYNSKIILPVSGRRLVYKFGPNAADWK</sequence>
<feature type="domain" description="ETS" evidence="5">
    <location>
        <begin position="234"/>
        <end position="316"/>
    </location>
</feature>
<comment type="caution">
    <text evidence="7">The sequence shown here is derived from an EMBL/GenBank/DDBJ whole genome shotgun (WGS) entry which is preliminary data.</text>
</comment>
<dbReference type="GO" id="GO:0005634">
    <property type="term" value="C:nucleus"/>
    <property type="evidence" value="ECO:0007669"/>
    <property type="project" value="UniProtKB-SubCell"/>
</dbReference>
<dbReference type="AlphaFoldDB" id="A0A0V0RZQ4"/>
<dbReference type="PANTHER" id="PTHR11849:SF190">
    <property type="entry name" value="ETS-DOMAIN PROTEIN"/>
    <property type="match status" value="1"/>
</dbReference>
<comment type="subcellular location">
    <subcellularLocation>
        <location evidence="3">Nucleus</location>
    </subcellularLocation>
</comment>
<dbReference type="SUPFAM" id="SSF47769">
    <property type="entry name" value="SAM/Pointed domain"/>
    <property type="match status" value="1"/>
</dbReference>
<keyword evidence="8" id="KW-1185">Reference proteome</keyword>
<organism evidence="7 8">
    <name type="scientific">Trichinella nelsoni</name>
    <dbReference type="NCBI Taxonomy" id="6336"/>
    <lineage>
        <taxon>Eukaryota</taxon>
        <taxon>Metazoa</taxon>
        <taxon>Ecdysozoa</taxon>
        <taxon>Nematoda</taxon>
        <taxon>Enoplea</taxon>
        <taxon>Dorylaimia</taxon>
        <taxon>Trichinellida</taxon>
        <taxon>Trichinellidae</taxon>
        <taxon>Trichinella</taxon>
    </lineage>
</organism>
<dbReference type="Gene3D" id="1.10.150.50">
    <property type="entry name" value="Transcription Factor, Ets-1"/>
    <property type="match status" value="1"/>
</dbReference>
<dbReference type="SMART" id="SM00413">
    <property type="entry name" value="ETS"/>
    <property type="match status" value="1"/>
</dbReference>
<comment type="similarity">
    <text evidence="1 3">Belongs to the ETS family.</text>
</comment>
<dbReference type="FunFam" id="1.10.10.10:FF:001336">
    <property type="entry name" value="Epithelium specific ets factor 3, ese3, putative"/>
    <property type="match status" value="1"/>
</dbReference>
<dbReference type="InterPro" id="IPR046328">
    <property type="entry name" value="ETS_fam"/>
</dbReference>
<dbReference type="SMART" id="SM00251">
    <property type="entry name" value="SAM_PNT"/>
    <property type="match status" value="1"/>
</dbReference>
<dbReference type="InterPro" id="IPR000418">
    <property type="entry name" value="Ets_dom"/>
</dbReference>
<proteinExistence type="inferred from homology"/>
<keyword evidence="3" id="KW-0539">Nucleus</keyword>
<evidence type="ECO:0000256" key="1">
    <source>
        <dbReference type="ARBA" id="ARBA00005562"/>
    </source>
</evidence>
<dbReference type="PANTHER" id="PTHR11849">
    <property type="entry name" value="ETS"/>
    <property type="match status" value="1"/>
</dbReference>
<keyword evidence="2 3" id="KW-0238">DNA-binding</keyword>
<dbReference type="Pfam" id="PF02198">
    <property type="entry name" value="SAM_PNT"/>
    <property type="match status" value="1"/>
</dbReference>
<feature type="domain" description="PNT" evidence="6">
    <location>
        <begin position="29"/>
        <end position="116"/>
    </location>
</feature>
<evidence type="ECO:0000256" key="4">
    <source>
        <dbReference type="SAM" id="MobiDB-lite"/>
    </source>
</evidence>
<name>A0A0V0RZQ4_9BILA</name>
<dbReference type="PROSITE" id="PS51433">
    <property type="entry name" value="PNT"/>
    <property type="match status" value="1"/>
</dbReference>
<dbReference type="InterPro" id="IPR036388">
    <property type="entry name" value="WH-like_DNA-bd_sf"/>
</dbReference>
<dbReference type="EMBL" id="JYDL01000056">
    <property type="protein sequence ID" value="KRX19706.1"/>
    <property type="molecule type" value="Genomic_DNA"/>
</dbReference>
<dbReference type="GO" id="GO:0030154">
    <property type="term" value="P:cell differentiation"/>
    <property type="evidence" value="ECO:0007669"/>
    <property type="project" value="TreeGrafter"/>
</dbReference>
<dbReference type="Pfam" id="PF00178">
    <property type="entry name" value="Ets"/>
    <property type="match status" value="1"/>
</dbReference>
<dbReference type="STRING" id="6336.A0A0V0RZQ4"/>
<accession>A0A0V0RZQ4</accession>
<evidence type="ECO:0000256" key="2">
    <source>
        <dbReference type="ARBA" id="ARBA00023125"/>
    </source>
</evidence>
<feature type="compositionally biased region" description="Polar residues" evidence="4">
    <location>
        <begin position="212"/>
        <end position="225"/>
    </location>
</feature>
<evidence type="ECO:0000256" key="3">
    <source>
        <dbReference type="RuleBase" id="RU004019"/>
    </source>
</evidence>
<evidence type="ECO:0000313" key="8">
    <source>
        <dbReference type="Proteomes" id="UP000054630"/>
    </source>
</evidence>
<dbReference type="GO" id="GO:0000981">
    <property type="term" value="F:DNA-binding transcription factor activity, RNA polymerase II-specific"/>
    <property type="evidence" value="ECO:0007669"/>
    <property type="project" value="TreeGrafter"/>
</dbReference>
<evidence type="ECO:0000259" key="6">
    <source>
        <dbReference type="PROSITE" id="PS51433"/>
    </source>
</evidence>
<dbReference type="InterPro" id="IPR036390">
    <property type="entry name" value="WH_DNA-bd_sf"/>
</dbReference>
<evidence type="ECO:0000259" key="5">
    <source>
        <dbReference type="PROSITE" id="PS50061"/>
    </source>
</evidence>
<dbReference type="OrthoDB" id="8196042at2759"/>
<dbReference type="GO" id="GO:0043565">
    <property type="term" value="F:sequence-specific DNA binding"/>
    <property type="evidence" value="ECO:0007669"/>
    <property type="project" value="InterPro"/>
</dbReference>
<dbReference type="PROSITE" id="PS50061">
    <property type="entry name" value="ETS_DOMAIN_3"/>
    <property type="match status" value="1"/>
</dbReference>
<dbReference type="Gene3D" id="1.10.10.10">
    <property type="entry name" value="Winged helix-like DNA-binding domain superfamily/Winged helix DNA-binding domain"/>
    <property type="match status" value="1"/>
</dbReference>
<dbReference type="Proteomes" id="UP000054630">
    <property type="component" value="Unassembled WGS sequence"/>
</dbReference>
<evidence type="ECO:0000313" key="7">
    <source>
        <dbReference type="EMBL" id="KRX19706.1"/>
    </source>
</evidence>
<reference evidence="7 8" key="1">
    <citation type="submission" date="2015-01" db="EMBL/GenBank/DDBJ databases">
        <title>Evolution of Trichinella species and genotypes.</title>
        <authorList>
            <person name="Korhonen P.K."/>
            <person name="Edoardo P."/>
            <person name="Giuseppe L.R."/>
            <person name="Gasser R.B."/>
        </authorList>
    </citation>
    <scope>NUCLEOTIDE SEQUENCE [LARGE SCALE GENOMIC DNA]</scope>
    <source>
        <strain evidence="7">ISS37</strain>
    </source>
</reference>
<dbReference type="InterPro" id="IPR013761">
    <property type="entry name" value="SAM/pointed_sf"/>
</dbReference>
<dbReference type="PRINTS" id="PR00454">
    <property type="entry name" value="ETSDOMAIN"/>
</dbReference>